<feature type="region of interest" description="Disordered" evidence="1">
    <location>
        <begin position="35"/>
        <end position="68"/>
    </location>
</feature>
<accession>B4JN89</accession>
<keyword evidence="3" id="KW-1185">Reference proteome</keyword>
<evidence type="ECO:0000313" key="3">
    <source>
        <dbReference type="Proteomes" id="UP000001070"/>
    </source>
</evidence>
<evidence type="ECO:0000313" key="2">
    <source>
        <dbReference type="EMBL" id="EDV92182.1"/>
    </source>
</evidence>
<reference evidence="2 3" key="1">
    <citation type="journal article" date="2007" name="Nature">
        <title>Evolution of genes and genomes on the Drosophila phylogeny.</title>
        <authorList>
            <consortium name="Drosophila 12 Genomes Consortium"/>
            <person name="Clark A.G."/>
            <person name="Eisen M.B."/>
            <person name="Smith D.R."/>
            <person name="Bergman C.M."/>
            <person name="Oliver B."/>
            <person name="Markow T.A."/>
            <person name="Kaufman T.C."/>
            <person name="Kellis M."/>
            <person name="Gelbart W."/>
            <person name="Iyer V.N."/>
            <person name="Pollard D.A."/>
            <person name="Sackton T.B."/>
            <person name="Larracuente A.M."/>
            <person name="Singh N.D."/>
            <person name="Abad J.P."/>
            <person name="Abt D.N."/>
            <person name="Adryan B."/>
            <person name="Aguade M."/>
            <person name="Akashi H."/>
            <person name="Anderson W.W."/>
            <person name="Aquadro C.F."/>
            <person name="Ardell D.H."/>
            <person name="Arguello R."/>
            <person name="Artieri C.G."/>
            <person name="Barbash D.A."/>
            <person name="Barker D."/>
            <person name="Barsanti P."/>
            <person name="Batterham P."/>
            <person name="Batzoglou S."/>
            <person name="Begun D."/>
            <person name="Bhutkar A."/>
            <person name="Blanco E."/>
            <person name="Bosak S.A."/>
            <person name="Bradley R.K."/>
            <person name="Brand A.D."/>
            <person name="Brent M.R."/>
            <person name="Brooks A.N."/>
            <person name="Brown R.H."/>
            <person name="Butlin R.K."/>
            <person name="Caggese C."/>
            <person name="Calvi B.R."/>
            <person name="Bernardo de Carvalho A."/>
            <person name="Caspi A."/>
            <person name="Castrezana S."/>
            <person name="Celniker S.E."/>
            <person name="Chang J.L."/>
            <person name="Chapple C."/>
            <person name="Chatterji S."/>
            <person name="Chinwalla A."/>
            <person name="Civetta A."/>
            <person name="Clifton S.W."/>
            <person name="Comeron J.M."/>
            <person name="Costello J.C."/>
            <person name="Coyne J.A."/>
            <person name="Daub J."/>
            <person name="David R.G."/>
            <person name="Delcher A.L."/>
            <person name="Delehaunty K."/>
            <person name="Do C.B."/>
            <person name="Ebling H."/>
            <person name="Edwards K."/>
            <person name="Eickbush T."/>
            <person name="Evans J.D."/>
            <person name="Filipski A."/>
            <person name="Findeiss S."/>
            <person name="Freyhult E."/>
            <person name="Fulton L."/>
            <person name="Fulton R."/>
            <person name="Garcia A.C."/>
            <person name="Gardiner A."/>
            <person name="Garfield D.A."/>
            <person name="Garvin B.E."/>
            <person name="Gibson G."/>
            <person name="Gilbert D."/>
            <person name="Gnerre S."/>
            <person name="Godfrey J."/>
            <person name="Good R."/>
            <person name="Gotea V."/>
            <person name="Gravely B."/>
            <person name="Greenberg A.J."/>
            <person name="Griffiths-Jones S."/>
            <person name="Gross S."/>
            <person name="Guigo R."/>
            <person name="Gustafson E.A."/>
            <person name="Haerty W."/>
            <person name="Hahn M.W."/>
            <person name="Halligan D.L."/>
            <person name="Halpern A.L."/>
            <person name="Halter G.M."/>
            <person name="Han M.V."/>
            <person name="Heger A."/>
            <person name="Hillier L."/>
            <person name="Hinrichs A.S."/>
            <person name="Holmes I."/>
            <person name="Hoskins R.A."/>
            <person name="Hubisz M.J."/>
            <person name="Hultmark D."/>
            <person name="Huntley M.A."/>
            <person name="Jaffe D.B."/>
            <person name="Jagadeeshan S."/>
            <person name="Jeck W.R."/>
            <person name="Johnson J."/>
            <person name="Jones C.D."/>
            <person name="Jordan W.C."/>
            <person name="Karpen G.H."/>
            <person name="Kataoka E."/>
            <person name="Keightley P.D."/>
            <person name="Kheradpour P."/>
            <person name="Kirkness E.F."/>
            <person name="Koerich L.B."/>
            <person name="Kristiansen K."/>
            <person name="Kudrna D."/>
            <person name="Kulathinal R.J."/>
            <person name="Kumar S."/>
            <person name="Kwok R."/>
            <person name="Lander E."/>
            <person name="Langley C.H."/>
            <person name="Lapoint R."/>
            <person name="Lazzaro B.P."/>
            <person name="Lee S.J."/>
            <person name="Levesque L."/>
            <person name="Li R."/>
            <person name="Lin C.F."/>
            <person name="Lin M.F."/>
            <person name="Lindblad-Toh K."/>
            <person name="Llopart A."/>
            <person name="Long M."/>
            <person name="Low L."/>
            <person name="Lozovsky E."/>
            <person name="Lu J."/>
            <person name="Luo M."/>
            <person name="Machado C.A."/>
            <person name="Makalowski W."/>
            <person name="Marzo M."/>
            <person name="Matsuda M."/>
            <person name="Matzkin L."/>
            <person name="McAllister B."/>
            <person name="McBride C.S."/>
            <person name="McKernan B."/>
            <person name="McKernan K."/>
            <person name="Mendez-Lago M."/>
            <person name="Minx P."/>
            <person name="Mollenhauer M.U."/>
            <person name="Montooth K."/>
            <person name="Mount S.M."/>
            <person name="Mu X."/>
            <person name="Myers E."/>
            <person name="Negre B."/>
            <person name="Newfeld S."/>
            <person name="Nielsen R."/>
            <person name="Noor M.A."/>
            <person name="O'Grady P."/>
            <person name="Pachter L."/>
            <person name="Papaceit M."/>
            <person name="Parisi M.J."/>
            <person name="Parisi M."/>
            <person name="Parts L."/>
            <person name="Pedersen J.S."/>
            <person name="Pesole G."/>
            <person name="Phillippy A.M."/>
            <person name="Ponting C.P."/>
            <person name="Pop M."/>
            <person name="Porcelli D."/>
            <person name="Powell J.R."/>
            <person name="Prohaska S."/>
            <person name="Pruitt K."/>
            <person name="Puig M."/>
            <person name="Quesneville H."/>
            <person name="Ram K.R."/>
            <person name="Rand D."/>
            <person name="Rasmussen M.D."/>
            <person name="Reed L.K."/>
            <person name="Reenan R."/>
            <person name="Reily A."/>
            <person name="Remington K.A."/>
            <person name="Rieger T.T."/>
            <person name="Ritchie M.G."/>
            <person name="Robin C."/>
            <person name="Rogers Y.H."/>
            <person name="Rohde C."/>
            <person name="Rozas J."/>
            <person name="Rubenfield M.J."/>
            <person name="Ruiz A."/>
            <person name="Russo S."/>
            <person name="Salzberg S.L."/>
            <person name="Sanchez-Gracia A."/>
            <person name="Saranga D.J."/>
            <person name="Sato H."/>
            <person name="Schaeffer S.W."/>
            <person name="Schatz M.C."/>
            <person name="Schlenke T."/>
            <person name="Schwartz R."/>
            <person name="Segarra C."/>
            <person name="Singh R.S."/>
            <person name="Sirot L."/>
            <person name="Sirota M."/>
            <person name="Sisneros N.B."/>
            <person name="Smith C.D."/>
            <person name="Smith T.F."/>
            <person name="Spieth J."/>
            <person name="Stage D.E."/>
            <person name="Stark A."/>
            <person name="Stephan W."/>
            <person name="Strausberg R.L."/>
            <person name="Strempel S."/>
            <person name="Sturgill D."/>
            <person name="Sutton G."/>
            <person name="Sutton G.G."/>
            <person name="Tao W."/>
            <person name="Teichmann S."/>
            <person name="Tobari Y.N."/>
            <person name="Tomimura Y."/>
            <person name="Tsolas J.M."/>
            <person name="Valente V.L."/>
            <person name="Venter E."/>
            <person name="Venter J.C."/>
            <person name="Vicario S."/>
            <person name="Vieira F.G."/>
            <person name="Vilella A.J."/>
            <person name="Villasante A."/>
            <person name="Walenz B."/>
            <person name="Wang J."/>
            <person name="Wasserman M."/>
            <person name="Watts T."/>
            <person name="Wilson D."/>
            <person name="Wilson R.K."/>
            <person name="Wing R.A."/>
            <person name="Wolfner M.F."/>
            <person name="Wong A."/>
            <person name="Wong G.K."/>
            <person name="Wu C.I."/>
            <person name="Wu G."/>
            <person name="Yamamoto D."/>
            <person name="Yang H.P."/>
            <person name="Yang S.P."/>
            <person name="Yorke J.A."/>
            <person name="Yoshida K."/>
            <person name="Zdobnov E."/>
            <person name="Zhang P."/>
            <person name="Zhang Y."/>
            <person name="Zimin A.V."/>
            <person name="Baldwin J."/>
            <person name="Abdouelleil A."/>
            <person name="Abdulkadir J."/>
            <person name="Abebe A."/>
            <person name="Abera B."/>
            <person name="Abreu J."/>
            <person name="Acer S.C."/>
            <person name="Aftuck L."/>
            <person name="Alexander A."/>
            <person name="An P."/>
            <person name="Anderson E."/>
            <person name="Anderson S."/>
            <person name="Arachi H."/>
            <person name="Azer M."/>
            <person name="Bachantsang P."/>
            <person name="Barry A."/>
            <person name="Bayul T."/>
            <person name="Berlin A."/>
            <person name="Bessette D."/>
            <person name="Bloom T."/>
            <person name="Blye J."/>
            <person name="Boguslavskiy L."/>
            <person name="Bonnet C."/>
            <person name="Boukhgalter B."/>
            <person name="Bourzgui I."/>
            <person name="Brown A."/>
            <person name="Cahill P."/>
            <person name="Channer S."/>
            <person name="Cheshatsang Y."/>
            <person name="Chuda L."/>
            <person name="Citroen M."/>
            <person name="Collymore A."/>
            <person name="Cooke P."/>
            <person name="Costello M."/>
            <person name="D'Aco K."/>
            <person name="Daza R."/>
            <person name="De Haan G."/>
            <person name="DeGray S."/>
            <person name="DeMaso C."/>
            <person name="Dhargay N."/>
            <person name="Dooley K."/>
            <person name="Dooley E."/>
            <person name="Doricent M."/>
            <person name="Dorje P."/>
            <person name="Dorjee K."/>
            <person name="Dupes A."/>
            <person name="Elong R."/>
            <person name="Falk J."/>
            <person name="Farina A."/>
            <person name="Faro S."/>
            <person name="Ferguson D."/>
            <person name="Fisher S."/>
            <person name="Foley C.D."/>
            <person name="Franke A."/>
            <person name="Friedrich D."/>
            <person name="Gadbois L."/>
            <person name="Gearin G."/>
            <person name="Gearin C.R."/>
            <person name="Giannoukos G."/>
            <person name="Goode T."/>
            <person name="Graham J."/>
            <person name="Grandbois E."/>
            <person name="Grewal S."/>
            <person name="Gyaltsen K."/>
            <person name="Hafez N."/>
            <person name="Hagos B."/>
            <person name="Hall J."/>
            <person name="Henson C."/>
            <person name="Hollinger A."/>
            <person name="Honan T."/>
            <person name="Huard M.D."/>
            <person name="Hughes L."/>
            <person name="Hurhula B."/>
            <person name="Husby M.E."/>
            <person name="Kamat A."/>
            <person name="Kanga B."/>
            <person name="Kashin S."/>
            <person name="Khazanovich D."/>
            <person name="Kisner P."/>
            <person name="Lance K."/>
            <person name="Lara M."/>
            <person name="Lee W."/>
            <person name="Lennon N."/>
            <person name="Letendre F."/>
            <person name="LeVine R."/>
            <person name="Lipovsky A."/>
            <person name="Liu X."/>
            <person name="Liu J."/>
            <person name="Liu S."/>
            <person name="Lokyitsang T."/>
            <person name="Lokyitsang Y."/>
            <person name="Lubonja R."/>
            <person name="Lui A."/>
            <person name="MacDonald P."/>
            <person name="Magnisalis V."/>
            <person name="Maru K."/>
            <person name="Matthews C."/>
            <person name="McCusker W."/>
            <person name="McDonough S."/>
            <person name="Mehta T."/>
            <person name="Meldrim J."/>
            <person name="Meneus L."/>
            <person name="Mihai O."/>
            <person name="Mihalev A."/>
            <person name="Mihova T."/>
            <person name="Mittelman R."/>
            <person name="Mlenga V."/>
            <person name="Montmayeur A."/>
            <person name="Mulrain L."/>
            <person name="Navidi A."/>
            <person name="Naylor J."/>
            <person name="Negash T."/>
            <person name="Nguyen T."/>
            <person name="Nguyen N."/>
            <person name="Nicol R."/>
            <person name="Norbu C."/>
            <person name="Norbu N."/>
            <person name="Novod N."/>
            <person name="O'Neill B."/>
            <person name="Osman S."/>
            <person name="Markiewicz E."/>
            <person name="Oyono O.L."/>
            <person name="Patti C."/>
            <person name="Phunkhang P."/>
            <person name="Pierre F."/>
            <person name="Priest M."/>
            <person name="Raghuraman S."/>
            <person name="Rege F."/>
            <person name="Reyes R."/>
            <person name="Rise C."/>
            <person name="Rogov P."/>
            <person name="Ross K."/>
            <person name="Ryan E."/>
            <person name="Settipalli S."/>
            <person name="Shea T."/>
            <person name="Sherpa N."/>
            <person name="Shi L."/>
            <person name="Shih D."/>
            <person name="Sparrow T."/>
            <person name="Spaulding J."/>
            <person name="Stalker J."/>
            <person name="Stange-Thomann N."/>
            <person name="Stavropoulos S."/>
            <person name="Stone C."/>
            <person name="Strader C."/>
            <person name="Tesfaye S."/>
            <person name="Thomson T."/>
            <person name="Thoulutsang Y."/>
            <person name="Thoulutsang D."/>
            <person name="Topham K."/>
            <person name="Topping I."/>
            <person name="Tsamla T."/>
            <person name="Vassiliev H."/>
            <person name="Vo A."/>
            <person name="Wangchuk T."/>
            <person name="Wangdi T."/>
            <person name="Weiand M."/>
            <person name="Wilkinson J."/>
            <person name="Wilson A."/>
            <person name="Yadav S."/>
            <person name="Young G."/>
            <person name="Yu Q."/>
            <person name="Zembek L."/>
            <person name="Zhong D."/>
            <person name="Zimmer A."/>
            <person name="Zwirko Z."/>
            <person name="Jaffe D.B."/>
            <person name="Alvarez P."/>
            <person name="Brockman W."/>
            <person name="Butler J."/>
            <person name="Chin C."/>
            <person name="Gnerre S."/>
            <person name="Grabherr M."/>
            <person name="Kleber M."/>
            <person name="Mauceli E."/>
            <person name="MacCallum I."/>
        </authorList>
    </citation>
    <scope>NUCLEOTIDE SEQUENCE [LARGE SCALE GENOMIC DNA]</scope>
    <source>
        <strain evidence="3">Tucson 15287-2541.00</strain>
    </source>
</reference>
<dbReference type="Proteomes" id="UP000001070">
    <property type="component" value="Unassembled WGS sequence"/>
</dbReference>
<gene>
    <name evidence="2" type="primary">Dgri\GH24771</name>
    <name evidence="2" type="ORF">Dgri_GH24771</name>
</gene>
<dbReference type="EMBL" id="CH916371">
    <property type="protein sequence ID" value="EDV92182.1"/>
    <property type="molecule type" value="Genomic_DNA"/>
</dbReference>
<protein>
    <submittedName>
        <fullName evidence="2">GH24771</fullName>
    </submittedName>
</protein>
<sequence>MGVVVVVLHARVFSSVVQSFSRRDLGQTEVRLTTLKRRHQQQQQQHQHQQQQHPQQQQQRQQQQQPIE</sequence>
<feature type="compositionally biased region" description="Low complexity" evidence="1">
    <location>
        <begin position="41"/>
        <end position="68"/>
    </location>
</feature>
<proteinExistence type="predicted"/>
<name>B4JN89_DROGR</name>
<dbReference type="InParanoid" id="B4JN89"/>
<organism evidence="3">
    <name type="scientific">Drosophila grimshawi</name>
    <name type="common">Hawaiian fruit fly</name>
    <name type="synonym">Idiomyia grimshawi</name>
    <dbReference type="NCBI Taxonomy" id="7222"/>
    <lineage>
        <taxon>Eukaryota</taxon>
        <taxon>Metazoa</taxon>
        <taxon>Ecdysozoa</taxon>
        <taxon>Arthropoda</taxon>
        <taxon>Hexapoda</taxon>
        <taxon>Insecta</taxon>
        <taxon>Pterygota</taxon>
        <taxon>Neoptera</taxon>
        <taxon>Endopterygota</taxon>
        <taxon>Diptera</taxon>
        <taxon>Brachycera</taxon>
        <taxon>Muscomorpha</taxon>
        <taxon>Ephydroidea</taxon>
        <taxon>Drosophilidae</taxon>
        <taxon>Drosophila</taxon>
        <taxon>Hawaiian Drosophila</taxon>
    </lineage>
</organism>
<dbReference type="HOGENOM" id="CLU_2796627_0_0_1"/>
<dbReference type="AlphaFoldDB" id="B4JN89"/>
<evidence type="ECO:0000256" key="1">
    <source>
        <dbReference type="SAM" id="MobiDB-lite"/>
    </source>
</evidence>